<organism evidence="2 3">
    <name type="scientific">Riccia fluitans</name>
    <dbReference type="NCBI Taxonomy" id="41844"/>
    <lineage>
        <taxon>Eukaryota</taxon>
        <taxon>Viridiplantae</taxon>
        <taxon>Streptophyta</taxon>
        <taxon>Embryophyta</taxon>
        <taxon>Marchantiophyta</taxon>
        <taxon>Marchantiopsida</taxon>
        <taxon>Marchantiidae</taxon>
        <taxon>Marchantiales</taxon>
        <taxon>Ricciaceae</taxon>
        <taxon>Riccia</taxon>
    </lineage>
</organism>
<dbReference type="AlphaFoldDB" id="A0ABD1XF10"/>
<evidence type="ECO:0000256" key="1">
    <source>
        <dbReference type="SAM" id="MobiDB-lite"/>
    </source>
</evidence>
<evidence type="ECO:0000313" key="2">
    <source>
        <dbReference type="EMBL" id="KAL2607539.1"/>
    </source>
</evidence>
<protein>
    <submittedName>
        <fullName evidence="2">Uncharacterized protein</fullName>
    </submittedName>
</protein>
<feature type="region of interest" description="Disordered" evidence="1">
    <location>
        <begin position="42"/>
        <end position="111"/>
    </location>
</feature>
<dbReference type="Proteomes" id="UP001605036">
    <property type="component" value="Unassembled WGS sequence"/>
</dbReference>
<reference evidence="2 3" key="1">
    <citation type="submission" date="2024-09" db="EMBL/GenBank/DDBJ databases">
        <title>Chromosome-scale assembly of Riccia fluitans.</title>
        <authorList>
            <person name="Paukszto L."/>
            <person name="Sawicki J."/>
            <person name="Karawczyk K."/>
            <person name="Piernik-Szablinska J."/>
            <person name="Szczecinska M."/>
            <person name="Mazdziarz M."/>
        </authorList>
    </citation>
    <scope>NUCLEOTIDE SEQUENCE [LARGE SCALE GENOMIC DNA]</scope>
    <source>
        <strain evidence="2">Rf_01</strain>
        <tissue evidence="2">Aerial parts of the thallus</tissue>
    </source>
</reference>
<sequence length="173" mass="18914">MQPVNAFTGCSNDKSRGPRRSCKNLKGQSIFKVAEGRLRSYEIPEASMHSDETSPPDISFTSLDNNSISEDTEPKSSEVSQSLYPVSPPKSAAERSRAFPEIPTVGSPKCDPQATTVVTEVFGDSLRNTRLVQSTCSNISEVFPTVDQEGRSFQETRSRNVSAAAMFMSILLE</sequence>
<gene>
    <name evidence="2" type="ORF">R1flu_026112</name>
</gene>
<accession>A0ABD1XF10</accession>
<keyword evidence="3" id="KW-1185">Reference proteome</keyword>
<feature type="compositionally biased region" description="Polar residues" evidence="1">
    <location>
        <begin position="59"/>
        <end position="69"/>
    </location>
</feature>
<feature type="compositionally biased region" description="Basic and acidic residues" evidence="1">
    <location>
        <begin position="42"/>
        <end position="52"/>
    </location>
</feature>
<name>A0ABD1XF10_9MARC</name>
<dbReference type="EMBL" id="JBHFFA010000008">
    <property type="protein sequence ID" value="KAL2607539.1"/>
    <property type="molecule type" value="Genomic_DNA"/>
</dbReference>
<proteinExistence type="predicted"/>
<evidence type="ECO:0000313" key="3">
    <source>
        <dbReference type="Proteomes" id="UP001605036"/>
    </source>
</evidence>
<feature type="region of interest" description="Disordered" evidence="1">
    <location>
        <begin position="1"/>
        <end position="26"/>
    </location>
</feature>
<comment type="caution">
    <text evidence="2">The sequence shown here is derived from an EMBL/GenBank/DDBJ whole genome shotgun (WGS) entry which is preliminary data.</text>
</comment>